<dbReference type="Proteomes" id="UP000649617">
    <property type="component" value="Unassembled WGS sequence"/>
</dbReference>
<dbReference type="EMBL" id="CAJNIZ010047671">
    <property type="protein sequence ID" value="CAE7773223.1"/>
    <property type="molecule type" value="Genomic_DNA"/>
</dbReference>
<evidence type="ECO:0000313" key="1">
    <source>
        <dbReference type="EMBL" id="CAE7773223.1"/>
    </source>
</evidence>
<gene>
    <name evidence="1" type="primary">mettl13</name>
    <name evidence="1" type="ORF">SPIL2461_LOCUS22821</name>
</gene>
<organism evidence="1 2">
    <name type="scientific">Symbiodinium pilosum</name>
    <name type="common">Dinoflagellate</name>
    <dbReference type="NCBI Taxonomy" id="2952"/>
    <lineage>
        <taxon>Eukaryota</taxon>
        <taxon>Sar</taxon>
        <taxon>Alveolata</taxon>
        <taxon>Dinophyceae</taxon>
        <taxon>Suessiales</taxon>
        <taxon>Symbiodiniaceae</taxon>
        <taxon>Symbiodinium</taxon>
    </lineage>
</organism>
<evidence type="ECO:0000313" key="2">
    <source>
        <dbReference type="Proteomes" id="UP000649617"/>
    </source>
</evidence>
<keyword evidence="2" id="KW-1185">Reference proteome</keyword>
<dbReference type="OrthoDB" id="5130at2759"/>
<name>A0A812YDD8_SYMPI</name>
<sequence>MVVCGFLTYQEWNQDSVRSQAKEEGALIARLPVQVQMDGQVVDAQLSDLRVGRQMKSRRPVLCLGDLKFCQECIKASKELSEAMTRCDFLLVPVLCSPSAEDTSALAAAVQDLQFAALPGKDPKGDWAQLCEIQLAQVRSQGLDEAVGQTIIIKKNGRVGTRCLGVPDWKSLTAEVDARVKLGLDTRNI</sequence>
<reference evidence="1" key="1">
    <citation type="submission" date="2021-02" db="EMBL/GenBank/DDBJ databases">
        <authorList>
            <person name="Dougan E. K."/>
            <person name="Rhodes N."/>
            <person name="Thang M."/>
            <person name="Chan C."/>
        </authorList>
    </citation>
    <scope>NUCLEOTIDE SEQUENCE</scope>
</reference>
<dbReference type="AlphaFoldDB" id="A0A812YDD8"/>
<protein>
    <submittedName>
        <fullName evidence="1">Mettl13 protein</fullName>
    </submittedName>
</protein>
<comment type="caution">
    <text evidence="1">The sequence shown here is derived from an EMBL/GenBank/DDBJ whole genome shotgun (WGS) entry which is preliminary data.</text>
</comment>
<proteinExistence type="predicted"/>
<accession>A0A812YDD8</accession>